<protein>
    <submittedName>
        <fullName evidence="1">Bacteriocin immunity protein</fullName>
    </submittedName>
</protein>
<keyword evidence="2" id="KW-1185">Reference proteome</keyword>
<dbReference type="Pfam" id="PF08951">
    <property type="entry name" value="EntA_Immun"/>
    <property type="match status" value="1"/>
</dbReference>
<accession>A0A7X1Z7J6</accession>
<dbReference type="GO" id="GO:0030153">
    <property type="term" value="P:bacteriocin immunity"/>
    <property type="evidence" value="ECO:0007669"/>
    <property type="project" value="InterPro"/>
</dbReference>
<name>A0A7X1Z7J6_9LACT</name>
<dbReference type="AlphaFoldDB" id="A0A7X1Z7J6"/>
<dbReference type="RefSeq" id="WP_153495913.1">
    <property type="nucleotide sequence ID" value="NZ_CAXYUY010000002.1"/>
</dbReference>
<gene>
    <name evidence="1" type="ORF">GHI93_04705</name>
</gene>
<evidence type="ECO:0000313" key="1">
    <source>
        <dbReference type="EMBL" id="MQW39238.1"/>
    </source>
</evidence>
<organism evidence="1 2">
    <name type="scientific">Lactococcus hircilactis</name>
    <dbReference type="NCBI Taxonomy" id="1494462"/>
    <lineage>
        <taxon>Bacteria</taxon>
        <taxon>Bacillati</taxon>
        <taxon>Bacillota</taxon>
        <taxon>Bacilli</taxon>
        <taxon>Lactobacillales</taxon>
        <taxon>Streptococcaceae</taxon>
        <taxon>Lactococcus</taxon>
    </lineage>
</organism>
<comment type="caution">
    <text evidence="1">The sequence shown here is derived from an EMBL/GenBank/DDBJ whole genome shotgun (WGS) entry which is preliminary data.</text>
</comment>
<dbReference type="OrthoDB" id="2243211at2"/>
<evidence type="ECO:0000313" key="2">
    <source>
        <dbReference type="Proteomes" id="UP000439550"/>
    </source>
</evidence>
<reference evidence="1 2" key="1">
    <citation type="submission" date="2019-10" db="EMBL/GenBank/DDBJ databases">
        <authorList>
            <person name="Dong K."/>
        </authorList>
    </citation>
    <scope>NUCLEOTIDE SEQUENCE [LARGE SCALE GENOMIC DNA]</scope>
    <source>
        <strain evidence="1 2">DSM 28960</strain>
    </source>
</reference>
<dbReference type="EMBL" id="WITJ01000005">
    <property type="protein sequence ID" value="MQW39238.1"/>
    <property type="molecule type" value="Genomic_DNA"/>
</dbReference>
<dbReference type="CDD" id="cd21059">
    <property type="entry name" value="LciA-like"/>
    <property type="match status" value="1"/>
</dbReference>
<sequence length="87" mass="9854">MDNLTISTLNELYNLVLSKHIRAYERTFLLQAKNQLEFGQNYAKVLSELEANLRPLAIRHNLTPQVSAFYQKIGTSGLFGRGVGNML</sequence>
<dbReference type="Proteomes" id="UP000439550">
    <property type="component" value="Unassembled WGS sequence"/>
</dbReference>
<dbReference type="InterPro" id="IPR015046">
    <property type="entry name" value="LciA_Immunity-like"/>
</dbReference>
<proteinExistence type="predicted"/>